<dbReference type="Gene3D" id="1.10.1450.10">
    <property type="entry name" value="Tetraspanin"/>
    <property type="match status" value="1"/>
</dbReference>
<protein>
    <submittedName>
        <fullName evidence="7">Transmembrane protein</fullName>
    </submittedName>
</protein>
<dbReference type="InterPro" id="IPR008952">
    <property type="entry name" value="Tetraspanin_EC2_sf"/>
</dbReference>
<dbReference type="STRING" id="1147741.A0A0R3RWT2"/>
<dbReference type="AlphaFoldDB" id="A0A0R3RWT2"/>
<dbReference type="Proteomes" id="UP000050640">
    <property type="component" value="Unplaced"/>
</dbReference>
<evidence type="ECO:0000256" key="5">
    <source>
        <dbReference type="SAM" id="Phobius"/>
    </source>
</evidence>
<comment type="subcellular location">
    <subcellularLocation>
        <location evidence="1">Membrane</location>
        <topology evidence="1">Multi-pass membrane protein</topology>
    </subcellularLocation>
</comment>
<reference evidence="7" key="1">
    <citation type="submission" date="2017-02" db="UniProtKB">
        <authorList>
            <consortium name="WormBaseParasite"/>
        </authorList>
    </citation>
    <scope>IDENTIFICATION</scope>
</reference>
<dbReference type="InterPro" id="IPR018499">
    <property type="entry name" value="Tetraspanin/Peripherin"/>
</dbReference>
<dbReference type="Pfam" id="PF00335">
    <property type="entry name" value="Tetraspanin"/>
    <property type="match status" value="1"/>
</dbReference>
<evidence type="ECO:0000313" key="6">
    <source>
        <dbReference type="Proteomes" id="UP000050640"/>
    </source>
</evidence>
<dbReference type="GO" id="GO:0016020">
    <property type="term" value="C:membrane"/>
    <property type="evidence" value="ECO:0007669"/>
    <property type="project" value="UniProtKB-SubCell"/>
</dbReference>
<evidence type="ECO:0000256" key="2">
    <source>
        <dbReference type="ARBA" id="ARBA00022692"/>
    </source>
</evidence>
<dbReference type="WBParaSite" id="EEL_0000663701-mRNA-1">
    <property type="protein sequence ID" value="EEL_0000663701-mRNA-1"/>
    <property type="gene ID" value="EEL_0000663701"/>
</dbReference>
<feature type="transmembrane region" description="Helical" evidence="5">
    <location>
        <begin position="39"/>
        <end position="60"/>
    </location>
</feature>
<accession>A0A0R3RWT2</accession>
<keyword evidence="6" id="KW-1185">Reference proteome</keyword>
<organism evidence="6 7">
    <name type="scientific">Elaeophora elaphi</name>
    <dbReference type="NCBI Taxonomy" id="1147741"/>
    <lineage>
        <taxon>Eukaryota</taxon>
        <taxon>Metazoa</taxon>
        <taxon>Ecdysozoa</taxon>
        <taxon>Nematoda</taxon>
        <taxon>Chromadorea</taxon>
        <taxon>Rhabditida</taxon>
        <taxon>Spirurina</taxon>
        <taxon>Spiruromorpha</taxon>
        <taxon>Filarioidea</taxon>
        <taxon>Onchocercidae</taxon>
        <taxon>Elaeophora</taxon>
    </lineage>
</organism>
<evidence type="ECO:0000256" key="1">
    <source>
        <dbReference type="ARBA" id="ARBA00004141"/>
    </source>
</evidence>
<evidence type="ECO:0000256" key="4">
    <source>
        <dbReference type="ARBA" id="ARBA00023136"/>
    </source>
</evidence>
<evidence type="ECO:0000256" key="3">
    <source>
        <dbReference type="ARBA" id="ARBA00022989"/>
    </source>
</evidence>
<name>A0A0R3RWT2_9BILA</name>
<sequence length="240" mass="28542">MERMERKSKKPLMTRILDFEEATKLLGNFLDLKLLKYELLTSSIAVLGCGFILFALSYSWQKPIRDNIMYAVKNAISDNDYAQDINIIQQRFECCGVSIKGAEAHLIWLYYLTPDTTFRDNLYDEMNSLPWSCCRSKYQFARCEQFAYERFVIPFNETNFRRIPSYANQLRKNWGCTSLNDCKRRRKIALNSVYKRDCAEAFYQAFKRGFFYLNGKPKKFSPHPVRSKWIYIDLFPFKKK</sequence>
<keyword evidence="3 5" id="KW-1133">Transmembrane helix</keyword>
<proteinExistence type="predicted"/>
<evidence type="ECO:0000313" key="7">
    <source>
        <dbReference type="WBParaSite" id="EEL_0000663701-mRNA-1"/>
    </source>
</evidence>
<keyword evidence="2 5" id="KW-0812">Transmembrane</keyword>
<keyword evidence="4 5" id="KW-0472">Membrane</keyword>